<feature type="domain" description="ABC transmembrane type-1" evidence="8">
    <location>
        <begin position="334"/>
        <end position="541"/>
    </location>
</feature>
<dbReference type="InterPro" id="IPR035906">
    <property type="entry name" value="MetI-like_sf"/>
</dbReference>
<dbReference type="GO" id="GO:0055085">
    <property type="term" value="P:transmembrane transport"/>
    <property type="evidence" value="ECO:0007669"/>
    <property type="project" value="InterPro"/>
</dbReference>
<dbReference type="CDD" id="cd06261">
    <property type="entry name" value="TM_PBP2"/>
    <property type="match status" value="2"/>
</dbReference>
<keyword evidence="5 7" id="KW-1133">Transmembrane helix</keyword>
<feature type="transmembrane region" description="Helical" evidence="7">
    <location>
        <begin position="465"/>
        <end position="487"/>
    </location>
</feature>
<evidence type="ECO:0000256" key="3">
    <source>
        <dbReference type="ARBA" id="ARBA00022475"/>
    </source>
</evidence>
<dbReference type="GO" id="GO:0005886">
    <property type="term" value="C:plasma membrane"/>
    <property type="evidence" value="ECO:0007669"/>
    <property type="project" value="UniProtKB-SubCell"/>
</dbReference>
<dbReference type="RefSeq" id="WP_075171544.1">
    <property type="nucleotide sequence ID" value="NZ_CAXPFL010000001.1"/>
</dbReference>
<organism evidence="9 11">
    <name type="scientific">Neptunomonas phycophila</name>
    <dbReference type="NCBI Taxonomy" id="1572645"/>
    <lineage>
        <taxon>Bacteria</taxon>
        <taxon>Pseudomonadati</taxon>
        <taxon>Pseudomonadota</taxon>
        <taxon>Gammaproteobacteria</taxon>
        <taxon>Oceanospirillales</taxon>
        <taxon>Oceanospirillaceae</taxon>
        <taxon>Neptunomonas</taxon>
    </lineage>
</organism>
<feature type="domain" description="ABC transmembrane type-1" evidence="8">
    <location>
        <begin position="56"/>
        <end position="261"/>
    </location>
</feature>
<name>A0AAW7XKT3_9GAMM</name>
<feature type="transmembrane region" description="Helical" evidence="7">
    <location>
        <begin position="337"/>
        <end position="358"/>
    </location>
</feature>
<evidence type="ECO:0000313" key="12">
    <source>
        <dbReference type="Proteomes" id="UP001177341"/>
    </source>
</evidence>
<evidence type="ECO:0000256" key="1">
    <source>
        <dbReference type="ARBA" id="ARBA00004651"/>
    </source>
</evidence>
<feature type="transmembrane region" description="Helical" evidence="7">
    <location>
        <begin position="145"/>
        <end position="168"/>
    </location>
</feature>
<dbReference type="PROSITE" id="PS50928">
    <property type="entry name" value="ABC_TM1"/>
    <property type="match status" value="2"/>
</dbReference>
<keyword evidence="4 7" id="KW-0812">Transmembrane</keyword>
<accession>A0AAW7XKT3</accession>
<feature type="transmembrane region" description="Helical" evidence="7">
    <location>
        <begin position="370"/>
        <end position="395"/>
    </location>
</feature>
<dbReference type="GeneID" id="89455521"/>
<sequence length="554" mass="60907">MQSTPLAKKTTNSWLVSSWAIALIVALPILSVFYIALFPEENIWKHLYDTVLPVYIITTLKLLAGVGFLSVILGVGTAWLVTMCQFPGRRFFEWALLLPFAVPAYVIAYVYTDILEYSGPVQGFLRDLFGWQTPRDYWFPEIRSLGGAITMLTLVLYPYIYLMSRAAFLEQSASLKDASRLLGCSPLQSFFRISLPIARPSIAVGLSLVSMETLNDFGTVDFFAVKSLSAGIFDTWLNMGNLGGAAQIASLMMIFVVFLIVGERMSRYKQQQFHNQDRFKALATYPLTKGKAALAFLACFVPLLAGFLIPVGLLLFYSLNYTKQFYTEDFQSHALHSFTLAISASVACLIIAVLLGYAQRLNPNKRSLKIAINFSSLGYALPGAVLALGVLVPLAHFDNSVDAFMRSHFDYSTGLLLSGTVFAVIFAYCVRFLAVSAGAVSSSLNKVTPSMDMASRSLGMTPMGTLLRVHLPLIKGGLLTSLLVVFVDCMKELPATLILRPFNYDTLATFVYQYASDQRLEQCALAALLIVAVGIVPVILLSRSIASSRDIKPA</sequence>
<evidence type="ECO:0000313" key="10">
    <source>
        <dbReference type="EMBL" id="MDP2522121.1"/>
    </source>
</evidence>
<feature type="transmembrane region" description="Helical" evidence="7">
    <location>
        <begin position="91"/>
        <end position="111"/>
    </location>
</feature>
<evidence type="ECO:0000256" key="4">
    <source>
        <dbReference type="ARBA" id="ARBA00022692"/>
    </source>
</evidence>
<dbReference type="PANTHER" id="PTHR30183:SF2">
    <property type="entry name" value="IRON UTILIZATION PROTEIN"/>
    <property type="match status" value="1"/>
</dbReference>
<feature type="transmembrane region" description="Helical" evidence="7">
    <location>
        <begin position="415"/>
        <end position="444"/>
    </location>
</feature>
<evidence type="ECO:0000313" key="9">
    <source>
        <dbReference type="EMBL" id="MDO6454670.1"/>
    </source>
</evidence>
<keyword evidence="3" id="KW-1003">Cell membrane</keyword>
<dbReference type="EMBL" id="JAUYVO010000003">
    <property type="protein sequence ID" value="MDP2522121.1"/>
    <property type="molecule type" value="Genomic_DNA"/>
</dbReference>
<dbReference type="AlphaFoldDB" id="A0AAW7XKT3"/>
<feature type="transmembrane region" description="Helical" evidence="7">
    <location>
        <begin position="189"/>
        <end position="209"/>
    </location>
</feature>
<gene>
    <name evidence="9" type="ORF">Q4490_13935</name>
    <name evidence="10" type="ORF">Q8W30_06000</name>
</gene>
<reference evidence="9" key="1">
    <citation type="submission" date="2023-07" db="EMBL/GenBank/DDBJ databases">
        <title>Genome content predicts the carbon catabolic preferences of heterotrophic bacteria.</title>
        <authorList>
            <person name="Gralka M."/>
        </authorList>
    </citation>
    <scope>NUCLEOTIDE SEQUENCE</scope>
    <source>
        <strain evidence="10">5G01</strain>
        <strain evidence="9">I2M16</strain>
    </source>
</reference>
<dbReference type="InterPro" id="IPR000515">
    <property type="entry name" value="MetI-like"/>
</dbReference>
<evidence type="ECO:0000313" key="11">
    <source>
        <dbReference type="Proteomes" id="UP001169862"/>
    </source>
</evidence>
<evidence type="ECO:0000259" key="8">
    <source>
        <dbReference type="PROSITE" id="PS50928"/>
    </source>
</evidence>
<dbReference type="EMBL" id="JAUOPG010000009">
    <property type="protein sequence ID" value="MDO6454670.1"/>
    <property type="molecule type" value="Genomic_DNA"/>
</dbReference>
<evidence type="ECO:0000256" key="2">
    <source>
        <dbReference type="ARBA" id="ARBA00022448"/>
    </source>
</evidence>
<proteinExistence type="inferred from homology"/>
<feature type="transmembrane region" description="Helical" evidence="7">
    <location>
        <begin position="294"/>
        <end position="317"/>
    </location>
</feature>
<dbReference type="Proteomes" id="UP001169862">
    <property type="component" value="Unassembled WGS sequence"/>
</dbReference>
<dbReference type="Proteomes" id="UP001177341">
    <property type="component" value="Unassembled WGS sequence"/>
</dbReference>
<dbReference type="Gene3D" id="1.10.3720.10">
    <property type="entry name" value="MetI-like"/>
    <property type="match status" value="2"/>
</dbReference>
<keyword evidence="2 7" id="KW-0813">Transport</keyword>
<evidence type="ECO:0000256" key="5">
    <source>
        <dbReference type="ARBA" id="ARBA00022989"/>
    </source>
</evidence>
<keyword evidence="6 7" id="KW-0472">Membrane</keyword>
<comment type="subcellular location">
    <subcellularLocation>
        <location evidence="1 7">Cell membrane</location>
        <topology evidence="1 7">Multi-pass membrane protein</topology>
    </subcellularLocation>
</comment>
<evidence type="ECO:0000256" key="6">
    <source>
        <dbReference type="ARBA" id="ARBA00023136"/>
    </source>
</evidence>
<feature type="transmembrane region" description="Helical" evidence="7">
    <location>
        <begin position="524"/>
        <end position="542"/>
    </location>
</feature>
<keyword evidence="12" id="KW-1185">Reference proteome</keyword>
<feature type="transmembrane region" description="Helical" evidence="7">
    <location>
        <begin position="55"/>
        <end position="79"/>
    </location>
</feature>
<comment type="similarity">
    <text evidence="7">Belongs to the binding-protein-dependent transport system permease family.</text>
</comment>
<dbReference type="Pfam" id="PF00528">
    <property type="entry name" value="BPD_transp_1"/>
    <property type="match status" value="2"/>
</dbReference>
<evidence type="ECO:0000256" key="7">
    <source>
        <dbReference type="RuleBase" id="RU363032"/>
    </source>
</evidence>
<feature type="transmembrane region" description="Helical" evidence="7">
    <location>
        <begin position="242"/>
        <end position="261"/>
    </location>
</feature>
<feature type="transmembrane region" description="Helical" evidence="7">
    <location>
        <begin position="12"/>
        <end position="35"/>
    </location>
</feature>
<protein>
    <submittedName>
        <fullName evidence="9">Iron ABC transporter permease</fullName>
    </submittedName>
</protein>
<dbReference type="SUPFAM" id="SSF161098">
    <property type="entry name" value="MetI-like"/>
    <property type="match status" value="2"/>
</dbReference>
<dbReference type="FunFam" id="1.10.3720.10:FF:000088">
    <property type="entry name" value="Iron(III) ABC transporter, permease protein"/>
    <property type="match status" value="1"/>
</dbReference>
<comment type="caution">
    <text evidence="9">The sequence shown here is derived from an EMBL/GenBank/DDBJ whole genome shotgun (WGS) entry which is preliminary data.</text>
</comment>
<dbReference type="PANTHER" id="PTHR30183">
    <property type="entry name" value="MOLYBDENUM TRANSPORT SYSTEM PERMEASE PROTEIN MODB"/>
    <property type="match status" value="1"/>
</dbReference>